<gene>
    <name evidence="1" type="ORF">SMACR_09347</name>
</gene>
<protein>
    <submittedName>
        <fullName evidence="1">Uncharacterized protein</fullName>
    </submittedName>
</protein>
<reference evidence="1 2" key="1">
    <citation type="submission" date="2017-07" db="EMBL/GenBank/DDBJ databases">
        <title>Genome sequence of the Sordaria macrospora wild type strain R19027.</title>
        <authorList>
            <person name="Nowrousian M."/>
            <person name="Teichert I."/>
            <person name="Kueck U."/>
        </authorList>
    </citation>
    <scope>NUCLEOTIDE SEQUENCE [LARGE SCALE GENOMIC DNA]</scope>
    <source>
        <strain evidence="1 2">R19027</strain>
        <tissue evidence="1">Mycelium</tissue>
    </source>
</reference>
<accession>A0A8S8ZFJ2</accession>
<evidence type="ECO:0000313" key="2">
    <source>
        <dbReference type="Proteomes" id="UP000433876"/>
    </source>
</evidence>
<dbReference type="Proteomes" id="UP000433876">
    <property type="component" value="Unassembled WGS sequence"/>
</dbReference>
<comment type="caution">
    <text evidence="1">The sequence shown here is derived from an EMBL/GenBank/DDBJ whole genome shotgun (WGS) entry which is preliminary data.</text>
</comment>
<dbReference type="EMBL" id="NMPR01000137">
    <property type="protein sequence ID" value="KAA8629397.1"/>
    <property type="molecule type" value="Genomic_DNA"/>
</dbReference>
<dbReference type="AlphaFoldDB" id="A0A8S8ZFJ2"/>
<dbReference type="VEuPathDB" id="FungiDB:SMAC_09347"/>
<name>A0A8S8ZFJ2_SORMA</name>
<sequence length="136" mass="14713">MNDPEHHHFQTASLSQVSATSLCKFLFSFPIDPSNMFSKTTFLSLLAPLALQCLVMVHAQGGGLFDLPPDVVCQLTHQPCPSPFISVPPLKKIRDDVGNDDGGELNVPTTLVTAVRPDKTSVLLVLEREAEGESEA</sequence>
<proteinExistence type="predicted"/>
<organism evidence="1 2">
    <name type="scientific">Sordaria macrospora</name>
    <dbReference type="NCBI Taxonomy" id="5147"/>
    <lineage>
        <taxon>Eukaryota</taxon>
        <taxon>Fungi</taxon>
        <taxon>Dikarya</taxon>
        <taxon>Ascomycota</taxon>
        <taxon>Pezizomycotina</taxon>
        <taxon>Sordariomycetes</taxon>
        <taxon>Sordariomycetidae</taxon>
        <taxon>Sordariales</taxon>
        <taxon>Sordariaceae</taxon>
        <taxon>Sordaria</taxon>
    </lineage>
</organism>
<evidence type="ECO:0000313" key="1">
    <source>
        <dbReference type="EMBL" id="KAA8629397.1"/>
    </source>
</evidence>